<comment type="domain">
    <text evidence="32 33">The 17 amino acids long immunosuppressive region is present in many retroviral envelope proteins. Synthetic peptides derived from this relatively conserved sequence inhibit immune function in vitro and in vivo.</text>
</comment>
<comment type="domain">
    <text evidence="32">Some of the most genetically diverse regions of the viral genome are present in Env. They are called variable regions 1 through 5 (V1 through V5). Coreceptor usage of gp120 is determined mainly by the primary structure of the third variable region (V3) in the outer domain of gp120. The sequence of V3 determines which coreceptor, CCR5 and/or CXCR4 (corresponding to R5/macrophage, X4/T cell and R5X4/T cell and macrophage tropism), is used to trigger the fusion potential of the Env complex, and hence which cells the virus can infect. Binding to CCR5 involves a region adjacent in addition to V3.</text>
</comment>
<keyword evidence="11 32" id="KW-0945">Host-virus interaction</keyword>
<evidence type="ECO:0000256" key="2">
    <source>
        <dbReference type="ARBA" id="ARBA00004433"/>
    </source>
</evidence>
<keyword evidence="13 32" id="KW-0165">Cleavage on pair of basic residues</keyword>
<dbReference type="CDD" id="cd09909">
    <property type="entry name" value="HIV-1-like_HR1-HR2"/>
    <property type="match status" value="1"/>
</dbReference>
<evidence type="ECO:0000256" key="19">
    <source>
        <dbReference type="ARBA" id="ARBA00022870"/>
    </source>
</evidence>
<evidence type="ECO:0000256" key="3">
    <source>
        <dbReference type="ARBA" id="ARBA00004505"/>
    </source>
</evidence>
<keyword evidence="22 32" id="KW-1133">Transmembrane helix</keyword>
<feature type="disulfide bond" evidence="32">
    <location>
        <begin position="53"/>
        <end position="73"/>
    </location>
</feature>
<feature type="domain" description="Retroviral envelope protein GP41-like" evidence="35">
    <location>
        <begin position="515"/>
        <end position="706"/>
    </location>
</feature>
<comment type="similarity">
    <text evidence="32">Belongs to the HIV-1 env protein family.</text>
</comment>
<dbReference type="FunFam" id="1.20.5.490:FF:000001">
    <property type="entry name" value="Envelope glycoprotein gp160"/>
    <property type="match status" value="1"/>
</dbReference>
<comment type="subunit">
    <text evidence="32">The mature envelope protein (Env) consists of a homotrimer of non-covalently associated gp120-gp41 heterodimers. The resulting complex protrudes from the virus surface as a spike. There seems to be as few as 10 spikes on the average virion. Surface protein gp120 interacts with host CD4, CCR5 and CXCR4. Gp120 also interacts with the C-type lectins CD209/DC-SIGN and CLEC4M/DC-SIGNR (collectively referred to as DC-SIGN(R)). Gp120 and gp41 interact with GalCer. Gp120 interacts with host ITGA4/ITGB7 complex; on CD4+ T-cells, this interaction results in rapid activation of integrin ITGAL/LFA-1, which facilitates efficient cell-to-cell spreading of HIV-1. Gp120 interacts with cell-associated heparan sulfate; this interaction increases virus infectivity on permissive cells and may be involved in infection of CD4- cells.</text>
</comment>
<feature type="region of interest" description="Fusion peptide" evidence="32">
    <location>
        <begin position="497"/>
        <end position="517"/>
    </location>
</feature>
<feature type="region of interest" description="Immunosuppression" evidence="32">
    <location>
        <begin position="559"/>
        <end position="577"/>
    </location>
</feature>
<sequence length="848" mass="96732">MRVMGIMRNYQHWWIWGILGFWMLMICNVTGNLWVTVYYGVPVWREAKTTLFCASDAKAYKQEVHNVWATHACVPTDPNPQEIVLENVTENFNMWKNYMVDQMHEDIISLWDQFLKPCVKLTPLCVTLNCKPANSSYSNVTYDAELNGTIKNCSFNMTTEIRDKKKGVYAMFYKIDIVPLDGSNTTYRLINCNTSTLTQACPKVSFDPIPIHYCAPAGYAILKCNNETFNGTGLCNNVSTVQCTHGIRPVVSTQLLLNGSQAKEDIVIRSENMTNNAKTIIVHLNKPVKIICIRPNNNTRKSIRIGPGQTFYATGDIIGDIRQAHCNISGGEWNETLHRVSEKLRGHFPNKNITFKPSSGGDLEITTHSFNCRGEFFYCNTSKLFNTFHWPNNKTNETITLPCRIKQIINMWQEVGRAMYAPPIEGNITCESNITGLLLTRDGGNNNNESEIFRPGGGNMRDNWRSELYKYKVVEIKPLGIAPTEARRRVVKREKRAVGIGAVFLGFLGAAGSTMGAASITLTVQARKLLSGIVQQQSNLLKAIEAQQHVLQLTVWGIKQLQTRVLAIERYLKDQQLLGIWGCSGKLICTTNVPWNSSWSNRTQTDIWQNLTWMEWDREISNYSDTIYRLLEISQNQQEQNEKDLLALDSWKNLWNWFDISNWLWYIKIFIMIVGGLIGLRIIFAVLSIVNRVRQGYSPLSFQTLTPNPRELDRLGRIEEGGGEQDNDRSIRLVTGFLALAWDDLRNLCLFCYHRLRDCILVTARVVELLGRNSLRGLQRGWEILKYLGSLVQYWGLELKKSAISLLDTTAITVAEGTDRIIEVAQRIYRAIYNIPRRIRQGFETALL</sequence>
<evidence type="ECO:0000256" key="14">
    <source>
        <dbReference type="ARBA" id="ARBA00022692"/>
    </source>
</evidence>
<feature type="disulfide bond" evidence="32">
    <location>
        <begin position="214"/>
        <end position="243"/>
    </location>
</feature>
<feature type="disulfide bond" evidence="32">
    <location>
        <begin position="224"/>
        <end position="235"/>
    </location>
</feature>
<comment type="PTM">
    <text evidence="32">Palmitoylation of the transmembrane protein and of Env polyprotein (prior to its proteolytic cleavage) is essential for their association with host cell membrane lipid rafts. Palmitoylation is therefore required for envelope trafficking to classical lipid rafts, but not for viral replication.</text>
</comment>
<dbReference type="InterPro" id="IPR000328">
    <property type="entry name" value="GP41-like"/>
</dbReference>
<dbReference type="FunFam" id="1.10.287.210:FF:000001">
    <property type="entry name" value="Envelope glycoprotein gp160"/>
    <property type="match status" value="1"/>
</dbReference>
<evidence type="ECO:0000256" key="7">
    <source>
        <dbReference type="ARBA" id="ARBA00022506"/>
    </source>
</evidence>
<evidence type="ECO:0000259" key="35">
    <source>
        <dbReference type="Pfam" id="PF00517"/>
    </source>
</evidence>
<dbReference type="Pfam" id="PF00516">
    <property type="entry name" value="GP120"/>
    <property type="match status" value="2"/>
</dbReference>
<comment type="function">
    <text evidence="32">Envelope glycoprotein gp160: Oligomerizes in the host endoplasmic reticulum into predominantly trimers. In a second time, gp160 transits in the host Golgi, where glycosylation is completed. The precursor is then proteolytically cleaved in the trans-Golgi and thereby activated by cellular furin or furin-like proteases to produce gp120 and gp41.</text>
</comment>
<keyword evidence="7 32" id="KW-1168">Fusion of virus membrane with host membrane</keyword>
<comment type="function">
    <text evidence="32">Surface protein gp120: Attaches the virus to the host lymphoid cell by binding to the primary receptor CD4. This interaction induces a structural rearrangement creating a high affinity binding site for a chemokine coreceptor like CXCR4 and/or CCR5. Acts as a ligand for CD209/DC-SIGN and CLEC4M/DC-SIGNR, which are respectively found on dendritic cells (DCs), and on endothelial cells of liver sinusoids and lymph node sinuses. These interactions allow capture of viral particles at mucosal surfaces by these cells and subsequent transmission to permissive cells. HIV subverts the migration properties of dendritic cells to gain access to CD4+ T-cells in lymph nodes. Virus transmission to permissive T-cells occurs either in trans (without DCs infection, through viral capture and transmission), or in cis (following DCs productive infection, through the usual CD4-gp120 interaction), thereby inducing a robust infection. In trans infection, bound virions remain infectious over days and it is proposed that they are not degraded, but protected in non-lysosomal acidic organelles within the DCs close to the cell membrane thus contributing to the viral infectious potential during DCs' migration from the periphery to the lymphoid tissues. On arrival at lymphoid tissues, intact virions recycle back to DCs' cell surface allowing virus transmission to CD4+ T-cells.</text>
</comment>
<feature type="short sequence motif" description="Di-leucine internalization motif" evidence="32">
    <location>
        <begin position="847"/>
        <end position="848"/>
    </location>
</feature>
<feature type="region of interest" description="MPER; binding to GalCer" evidence="32">
    <location>
        <begin position="647"/>
        <end position="668"/>
    </location>
</feature>
<feature type="region of interest" description="V5" evidence="32">
    <location>
        <begin position="446"/>
        <end position="456"/>
    </location>
</feature>
<dbReference type="GO" id="GO:0005198">
    <property type="term" value="F:structural molecule activity"/>
    <property type="evidence" value="ECO:0007669"/>
    <property type="project" value="UniProtKB-UniRule"/>
</dbReference>
<dbReference type="HAMAP" id="MF_04083">
    <property type="entry name" value="HIV_ENV"/>
    <property type="match status" value="1"/>
</dbReference>
<keyword evidence="12 32" id="KW-1162">Viral penetration into host cytoplasm</keyword>
<evidence type="ECO:0000256" key="31">
    <source>
        <dbReference type="ARBA" id="ARBA00023296"/>
    </source>
</evidence>
<reference evidence="36" key="1">
    <citation type="journal article" date="2020" name="PLoS Pathog.">
        <title>HIV-1 variants are archived throughout infection and persist in the reservoir.</title>
        <authorList>
            <person name="Brooks K."/>
            <person name="Jones B.R."/>
            <person name="Dilernia D.A."/>
            <person name="Wilkins D.J."/>
            <person name="Claiborne D.T."/>
            <person name="McInally S."/>
            <person name="Gilmour J."/>
            <person name="Kilembe W."/>
            <person name="Joy J.B."/>
            <person name="Allen S.A."/>
            <person name="Brumme Z.L."/>
            <person name="Hunter E."/>
        </authorList>
    </citation>
    <scope>NUCLEOTIDE SEQUENCE</scope>
    <source>
        <strain evidence="36">ZMN133M_07Apr2010_CP_23_E</strain>
    </source>
</reference>
<evidence type="ECO:0000256" key="15">
    <source>
        <dbReference type="ARBA" id="ARBA00022703"/>
    </source>
</evidence>
<comment type="PTM">
    <text evidence="32">Specific enzymatic cleavages in vivo yield mature proteins. Envelope glycoproteins are synthesized as a inactive precursor that is heavily N-glycosylated and processed likely by host cell furin in the Golgi to yield the mature SU and TM proteins. The cleavage site between SU and TM requires the minimal sequence [KR]-X-[KR]-R. About 2 of the 9 disulfide bonds of gp41 are reduced by P4HB/PDI, following binding to CD4 receptor.</text>
</comment>
<dbReference type="GO" id="GO:0052031">
    <property type="term" value="P:symbiont-mediated perturbation of host defense response"/>
    <property type="evidence" value="ECO:0007669"/>
    <property type="project" value="UniProtKB-UniRule"/>
</dbReference>
<dbReference type="InterPro" id="IPR036377">
    <property type="entry name" value="Gp120_core_sf"/>
</dbReference>
<dbReference type="SUPFAM" id="SSF58069">
    <property type="entry name" value="Virus ectodomain"/>
    <property type="match status" value="1"/>
</dbReference>
<comment type="domain">
    <text evidence="32">The YXXL motif is involved in determining the exact site of viral release at the surface of infected mononuclear cells and promotes endocytosis. YXXL and di-leucine endocytosis motifs interact directly or indirectly with the clathrin adapter complexes, opperate independently, and their activities are not additive.</text>
</comment>
<keyword evidence="19 32" id="KW-1043">Host membrane</keyword>
<evidence type="ECO:0000256" key="25">
    <source>
        <dbReference type="ARBA" id="ARBA00023136"/>
    </source>
</evidence>
<keyword evidence="16 32" id="KW-0732">Signal</keyword>
<comment type="subcellular location">
    <molecule>Surface protein gp120</molecule>
    <subcellularLocation>
        <location evidence="32">Virion membrane</location>
        <topology evidence="32">Peripheral membrane protein</topology>
    </subcellularLocation>
    <subcellularLocation>
        <location evidence="32">Host cell membrane</location>
        <topology evidence="32">Peripheral membrane protein</topology>
    </subcellularLocation>
    <subcellularLocation>
        <location evidence="32">Host endosome membrane</location>
        <topology evidence="32">Single-pass type I membrane protein</topology>
    </subcellularLocation>
    <text evidence="32">The surface protein is not anchored to the viral envelope, but associates with the extravirion surface through its binding to TM. It is probably concentrated at the site of budding and incorporated into the virions possibly by contacts between the cytoplasmic tail of Env and the N-terminus of Gag.</text>
</comment>
<dbReference type="GO" id="GO:1903911">
    <property type="term" value="P:positive regulation of receptor clustering"/>
    <property type="evidence" value="ECO:0007669"/>
    <property type="project" value="UniProtKB-UniRule"/>
</dbReference>
<evidence type="ECO:0000256" key="12">
    <source>
        <dbReference type="ARBA" id="ARBA00022595"/>
    </source>
</evidence>
<evidence type="ECO:0000256" key="33">
    <source>
        <dbReference type="RuleBase" id="RU363095"/>
    </source>
</evidence>
<keyword evidence="23 32" id="KW-1039">Host endosome</keyword>
<comment type="miscellaneous">
    <text evidence="32">HIV-1 lineages are divided in three main groups, M (for Major), O (for Outlier), and N (for New, or Non-M, Non-O). The vast majority of strains found worldwide belong to the group M. Group O seems to be endemic to and largely confined to Cameroon and neighboring countries in West Central Africa, where these viruses represent a small minority of HIV-1 strains. The group N is represented by a limited number of isolates from Cameroonian persons. The group M is further subdivided in 9 clades or subtypes (A to D, F to H, J and K).</text>
</comment>
<dbReference type="GO" id="GO:0039654">
    <property type="term" value="P:fusion of virus membrane with host endosome membrane"/>
    <property type="evidence" value="ECO:0007669"/>
    <property type="project" value="UniProtKB-UniRule"/>
</dbReference>
<evidence type="ECO:0000256" key="8">
    <source>
        <dbReference type="ARBA" id="ARBA00022510"/>
    </source>
</evidence>
<feature type="domain" description="Human immunodeficiency virus 1 envelope glycoprotein Gp120" evidence="34">
    <location>
        <begin position="33"/>
        <end position="132"/>
    </location>
</feature>
<keyword evidence="29 32" id="KW-0899">Viral immunoevasion</keyword>
<keyword evidence="10 32" id="KW-1165">Clathrin-mediated endocytosis of virus by host</keyword>
<evidence type="ECO:0000313" key="36">
    <source>
        <dbReference type="EMBL" id="QJX44238.1"/>
    </source>
</evidence>
<dbReference type="GO" id="GO:0016020">
    <property type="term" value="C:membrane"/>
    <property type="evidence" value="ECO:0007669"/>
    <property type="project" value="UniProtKB-UniRule"/>
</dbReference>
<evidence type="ECO:0000256" key="26">
    <source>
        <dbReference type="ARBA" id="ARBA00023139"/>
    </source>
</evidence>
<keyword evidence="30 32" id="KW-0449">Lipoprotein</keyword>
<evidence type="ECO:0000256" key="21">
    <source>
        <dbReference type="ARBA" id="ARBA00022890"/>
    </source>
</evidence>
<feature type="coiled-coil region" evidence="32">
    <location>
        <begin position="618"/>
        <end position="652"/>
    </location>
</feature>
<keyword evidence="26 32" id="KW-0564">Palmitate</keyword>
<dbReference type="Gene3D" id="1.20.5.490">
    <property type="entry name" value="Single helix bin"/>
    <property type="match status" value="1"/>
</dbReference>
<organismHost>
    <name type="scientific">Homo sapiens</name>
    <name type="common">Human</name>
    <dbReference type="NCBI Taxonomy" id="9606"/>
</organismHost>
<dbReference type="GO" id="GO:0020002">
    <property type="term" value="C:host cell plasma membrane"/>
    <property type="evidence" value="ECO:0007669"/>
    <property type="project" value="UniProtKB-SubCell"/>
</dbReference>
<evidence type="ECO:0000256" key="32">
    <source>
        <dbReference type="HAMAP-Rule" id="MF_04083"/>
    </source>
</evidence>
<evidence type="ECO:0000256" key="4">
    <source>
        <dbReference type="ARBA" id="ARBA00004563"/>
    </source>
</evidence>
<feature type="domain" description="Human immunodeficiency virus 1 envelope glycoprotein Gp120" evidence="34">
    <location>
        <begin position="148"/>
        <end position="496"/>
    </location>
</feature>
<organism evidence="36">
    <name type="scientific">Human immunodeficiency virus type 1</name>
    <name type="common">HIV-1</name>
    <dbReference type="NCBI Taxonomy" id="11676"/>
    <lineage>
        <taxon>Viruses</taxon>
        <taxon>Riboviria</taxon>
        <taxon>Pararnavirae</taxon>
        <taxon>Artverviricota</taxon>
        <taxon>Revtraviricetes</taxon>
        <taxon>Ortervirales</taxon>
        <taxon>Retroviridae</taxon>
        <taxon>Orthoretrovirinae</taxon>
        <taxon>Lentivirus</taxon>
        <taxon>Lentivirus humimdef1</taxon>
    </lineage>
</organism>
<feature type="region of interest" description="V2" evidence="32">
    <location>
        <begin position="153"/>
        <end position="192"/>
    </location>
</feature>
<gene>
    <name evidence="32 36" type="primary">env</name>
</gene>
<keyword evidence="20 32" id="KW-0261">Viral envelope protein</keyword>
<comment type="function">
    <text evidence="32">Transmembrane protein gp41: Acts as a class I viral fusion protein. Under the current model, the protein has at least 3 conformational states: pre-fusion native state, pre-hairpin intermediate state, and post-fusion hairpin state. During fusion of viral and target intracellular membranes, the coiled coil regions (heptad repeats) assume a trimer-of-hairpins structure, positioning the fusion peptide in close proximity to the C-terminal region of the ectodomain. The formation of this structure appears to drive apposition and subsequent fusion of viral and target cell membranes. Complete fusion occurs in host cell endosomes and is dynamin-dependent, however some lipid transfer might occur at the plasma membrane. The virus undergoes clathrin-dependent internalization long before endosomal fusion, thus minimizing the surface exposure of conserved viral epitopes during fusion and reducing the efficacy of inhibitors targeting these epitopes. Membranes fusion leads to delivery of the nucleocapsid into the cytoplasm.</text>
</comment>
<dbReference type="InterPro" id="IPR037527">
    <property type="entry name" value="Gp160"/>
</dbReference>
<comment type="subcellular location">
    <subcellularLocation>
        <location evidence="3">Host cell membrane</location>
        <topology evidence="3">Peripheral membrane protein</topology>
    </subcellularLocation>
    <subcellularLocation>
        <location evidence="1">Host cell membrane</location>
        <topology evidence="1">Single-pass type I membrane protein</topology>
    </subcellularLocation>
    <subcellularLocation>
        <location evidence="2">Host endosome membrane</location>
        <topology evidence="2">Peripheral membrane protein</topology>
    </subcellularLocation>
    <subcellularLocation>
        <location evidence="5">Host endosome membrane</location>
        <topology evidence="5">Single-pass type I membrane protein</topology>
    </subcellularLocation>
    <subcellularLocation>
        <location evidence="6">Virion membrane</location>
        <topology evidence="6">Peripheral membrane protein</topology>
    </subcellularLocation>
    <subcellularLocation>
        <location evidence="4">Virion membrane</location>
        <topology evidence="4">Single-pass type I membrane protein</topology>
    </subcellularLocation>
</comment>
<feature type="chain" id="PRO_5027185510" description="Envelope glycoprotein gp160" evidence="32">
    <location>
        <begin position="32"/>
        <end position="848"/>
    </location>
</feature>
<evidence type="ECO:0000256" key="11">
    <source>
        <dbReference type="ARBA" id="ARBA00022581"/>
    </source>
</evidence>
<evidence type="ECO:0000256" key="5">
    <source>
        <dbReference type="ARBA" id="ARBA00004578"/>
    </source>
</evidence>
<dbReference type="GO" id="GO:0019062">
    <property type="term" value="P:virion attachment to host cell"/>
    <property type="evidence" value="ECO:0007669"/>
    <property type="project" value="UniProtKB-UniRule"/>
</dbReference>
<keyword evidence="21 32" id="KW-1164">Virus endocytosis by host</keyword>
<keyword evidence="27 32" id="KW-1015">Disulfide bond</keyword>
<keyword evidence="25 32" id="KW-0472">Membrane</keyword>
<dbReference type="InterPro" id="IPR000777">
    <property type="entry name" value="HIV1_Gp120"/>
</dbReference>
<feature type="lipid moiety-binding region" description="S-palmitoyl cysteine; by host" evidence="32">
    <location>
        <position position="749"/>
    </location>
</feature>
<comment type="domain">
    <text evidence="32">The CD4-binding region is targeted by the antibody b12.</text>
</comment>
<comment type="PTM">
    <text evidence="32">Highly glycosylated by host. The high number of glycan on the protein is reffered to as 'glycan shield' because it contributes to hide protein sequence from adaptive immune system.</text>
</comment>
<dbReference type="GO" id="GO:0019031">
    <property type="term" value="C:viral envelope"/>
    <property type="evidence" value="ECO:0007669"/>
    <property type="project" value="UniProtKB-KW"/>
</dbReference>
<proteinExistence type="inferred from homology"/>
<dbReference type="GO" id="GO:0019064">
    <property type="term" value="P:fusion of virus membrane with host plasma membrane"/>
    <property type="evidence" value="ECO:0007669"/>
    <property type="project" value="UniProtKB-UniRule"/>
</dbReference>
<dbReference type="EMBL" id="MT195482">
    <property type="protein sequence ID" value="QJX44238.1"/>
    <property type="molecule type" value="Genomic_RNA"/>
</dbReference>
<feature type="transmembrane region" description="Helical" evidence="33">
    <location>
        <begin position="663"/>
        <end position="690"/>
    </location>
</feature>
<comment type="miscellaneous">
    <text evidence="32">Inhibitors targeting HIV-1 viral envelope proteins are used as antiretroviral drugs. Attachment of virions to the cell surface via non-specific interactions and CD4 binding can be blocked by inhibitors that include cyanovirin-N, cyclotriazadisulfonamide analogs, PRO 2000, TNX 355 and PRO 542. In addition, BMS 806 can block CD4-induced conformational changes. Env interactions with the coreceptor molecules can be targeted by CCR5 antagonists including SCH-D, maraviroc (UK 427857) and aplaviroc (GW 873140), and the CXCR4 antagonist AMD 070. Fusion of viral and cellular membranes can be inhibited by peptides such as enfuvirtide and tifuvirtide (T 1249). Resistance to inhibitors associated with mutations in Env are observed. Most of the time, single mutations confer only a modest reduction in drug susceptibility. Combination of several mutations is usually required to develop a high-level drug resistance.</text>
</comment>
<protein>
    <recommendedName>
        <fullName evidence="32">Envelope glycoprotein gp160</fullName>
    </recommendedName>
    <alternativeName>
        <fullName evidence="32">Env polyprotein</fullName>
    </alternativeName>
    <component>
        <recommendedName>
            <fullName evidence="32">Surface protein gp120</fullName>
            <shortName evidence="32">SU</shortName>
        </recommendedName>
        <alternativeName>
            <fullName evidence="32">Glycoprotein 120</fullName>
            <shortName evidence="32">gp120</shortName>
        </alternativeName>
    </component>
    <component>
        <recommendedName>
            <fullName evidence="32">Transmembrane protein gp41</fullName>
            <shortName evidence="32">TM</shortName>
        </recommendedName>
        <alternativeName>
            <fullName evidence="32">Glycoprotein 41</fullName>
            <shortName evidence="32">gp41</shortName>
        </alternativeName>
    </component>
</protein>
<evidence type="ECO:0000256" key="23">
    <source>
        <dbReference type="ARBA" id="ARBA00023046"/>
    </source>
</evidence>
<dbReference type="GO" id="GO:0044175">
    <property type="term" value="C:host cell endosome membrane"/>
    <property type="evidence" value="ECO:0007669"/>
    <property type="project" value="UniProtKB-SubCell"/>
</dbReference>
<evidence type="ECO:0000256" key="6">
    <source>
        <dbReference type="ARBA" id="ARBA00004650"/>
    </source>
</evidence>
<dbReference type="FunFam" id="2.170.40.20:FF:000004">
    <property type="entry name" value="Envelope glycoprotein gp160"/>
    <property type="match status" value="1"/>
</dbReference>
<feature type="region of interest" description="CD4-binding loop" evidence="32">
    <location>
        <begin position="358"/>
        <end position="368"/>
    </location>
</feature>
<dbReference type="Gene3D" id="1.10.287.210">
    <property type="match status" value="1"/>
</dbReference>
<keyword evidence="15 32" id="KW-0053">Apoptosis</keyword>
<evidence type="ECO:0000256" key="13">
    <source>
        <dbReference type="ARBA" id="ARBA00022685"/>
    </source>
</evidence>
<evidence type="ECO:0000256" key="10">
    <source>
        <dbReference type="ARBA" id="ARBA00022570"/>
    </source>
</evidence>
<comment type="caution">
    <text evidence="32 33">Lacks conserved residue(s) required for the propagation of feature annotation.</text>
</comment>
<keyword evidence="9 32" id="KW-1032">Host cell membrane</keyword>
<evidence type="ECO:0000256" key="16">
    <source>
        <dbReference type="ARBA" id="ARBA00022729"/>
    </source>
</evidence>
<evidence type="ECO:0000256" key="27">
    <source>
        <dbReference type="ARBA" id="ARBA00023157"/>
    </source>
</evidence>
<evidence type="ECO:0000256" key="9">
    <source>
        <dbReference type="ARBA" id="ARBA00022511"/>
    </source>
</evidence>
<name>A0A6M6B8F5_HV1</name>
<evidence type="ECO:0000256" key="24">
    <source>
        <dbReference type="ARBA" id="ARBA00023054"/>
    </source>
</evidence>
<evidence type="ECO:0000256" key="22">
    <source>
        <dbReference type="ARBA" id="ARBA00022989"/>
    </source>
</evidence>
<keyword evidence="18 32" id="KW-0946">Virion</keyword>
<feature type="short sequence motif" description="YXXL motif; contains endocytosis signal" evidence="32">
    <location>
        <begin position="697"/>
        <end position="700"/>
    </location>
</feature>
<feature type="transmembrane region" description="Helical" evidence="33">
    <location>
        <begin position="13"/>
        <end position="41"/>
    </location>
</feature>
<keyword evidence="28 32" id="KW-0325">Glycoprotein</keyword>
<evidence type="ECO:0000256" key="1">
    <source>
        <dbReference type="ARBA" id="ARBA00004402"/>
    </source>
</evidence>
<evidence type="ECO:0000256" key="30">
    <source>
        <dbReference type="ARBA" id="ARBA00023288"/>
    </source>
</evidence>
<dbReference type="GO" id="GO:0019082">
    <property type="term" value="P:viral protein processing"/>
    <property type="evidence" value="ECO:0007669"/>
    <property type="project" value="UniProtKB-UniRule"/>
</dbReference>
<dbReference type="GO" id="GO:0075512">
    <property type="term" value="P:clathrin-dependent endocytosis of virus by host cell"/>
    <property type="evidence" value="ECO:0007669"/>
    <property type="project" value="UniProtKB-UniRule"/>
</dbReference>
<keyword evidence="31 32" id="KW-1160">Virus entry into host cell</keyword>
<keyword evidence="14 32" id="KW-0812">Transmembrane</keyword>
<dbReference type="GO" id="GO:0055036">
    <property type="term" value="C:virion membrane"/>
    <property type="evidence" value="ECO:0007669"/>
    <property type="project" value="UniProtKB-SubCell"/>
</dbReference>
<feature type="site" description="Cleavage; by host furin" evidence="32">
    <location>
        <begin position="496"/>
        <end position="497"/>
    </location>
</feature>
<comment type="subcellular location">
    <molecule>Transmembrane protein gp41</molecule>
    <subcellularLocation>
        <location evidence="32">Virion membrane</location>
        <topology evidence="32">Single-pass type I membrane protein</topology>
    </subcellularLocation>
    <subcellularLocation>
        <location evidence="32">Host cell membrane</location>
        <topology evidence="32">Single-pass type I membrane protein</topology>
    </subcellularLocation>
    <subcellularLocation>
        <location evidence="32">Host endosome membrane</location>
        <topology evidence="32">Single-pass type I membrane protein</topology>
    </subcellularLocation>
    <text evidence="32">It is probably concentrated at the site of budding and incorporated into the virions possibly by contacts between the cytoplasmic tail of Env and the N-terminus of Gag.</text>
</comment>
<comment type="domain">
    <text evidence="32">The membrane proximal external region (MPER) present in gp41 is a tryptophan-rich region recognized by the antibodies 2F5, Z13, and 4E10. MPER seems to play a role in fusion.</text>
</comment>
<dbReference type="SUPFAM" id="SSF56502">
    <property type="entry name" value="gp120 core"/>
    <property type="match status" value="2"/>
</dbReference>
<dbReference type="Pfam" id="PF00517">
    <property type="entry name" value="GP41"/>
    <property type="match status" value="1"/>
</dbReference>
<keyword evidence="17 32" id="KW-1161">Viral attachment to host cell</keyword>
<evidence type="ECO:0000259" key="34">
    <source>
        <dbReference type="Pfam" id="PF00516"/>
    </source>
</evidence>
<keyword evidence="24 32" id="KW-0175">Coiled coil</keyword>
<dbReference type="Gene3D" id="2.170.40.20">
    <property type="entry name" value="Human immunodeficiency virus 1, Gp160, envelope glycoprotein"/>
    <property type="match status" value="2"/>
</dbReference>
<evidence type="ECO:0000256" key="28">
    <source>
        <dbReference type="ARBA" id="ARBA00023180"/>
    </source>
</evidence>
<evidence type="ECO:0000256" key="17">
    <source>
        <dbReference type="ARBA" id="ARBA00022804"/>
    </source>
</evidence>
<feature type="chain" id="PRO_5027185511" description="Transmembrane protein gp41" evidence="32">
    <location>
        <begin position="497"/>
        <end position="848"/>
    </location>
</feature>
<evidence type="ECO:0000256" key="18">
    <source>
        <dbReference type="ARBA" id="ARBA00022844"/>
    </source>
</evidence>
<dbReference type="FunFam" id="2.170.40.20:FF:000003">
    <property type="entry name" value="Envelope glycoprotein gp160"/>
    <property type="match status" value="1"/>
</dbReference>
<dbReference type="GO" id="GO:1903908">
    <property type="term" value="P:positive regulation of plasma membrane raft polarization"/>
    <property type="evidence" value="ECO:0007669"/>
    <property type="project" value="UniProtKB-UniRule"/>
</dbReference>
<feature type="transmembrane region" description="Helical" evidence="33">
    <location>
        <begin position="497"/>
        <end position="520"/>
    </location>
</feature>
<evidence type="ECO:0000256" key="20">
    <source>
        <dbReference type="ARBA" id="ARBA00022879"/>
    </source>
</evidence>
<feature type="disulfide bond" evidence="32">
    <location>
        <begin position="583"/>
        <end position="589"/>
    </location>
</feature>
<feature type="topological domain" description="Cytoplasmic" evidence="32">
    <location>
        <begin position="691"/>
        <end position="848"/>
    </location>
</feature>
<accession>A0A6M6B8F5</accession>
<evidence type="ECO:0000256" key="29">
    <source>
        <dbReference type="ARBA" id="ARBA00023280"/>
    </source>
</evidence>
<keyword evidence="8 32" id="KW-1170">Fusion of virus membrane with host endosomal membrane</keyword>